<dbReference type="EMBL" id="CAADHO010000002">
    <property type="protein sequence ID" value="VFQ44043.1"/>
    <property type="molecule type" value="Genomic_DNA"/>
</dbReference>
<evidence type="ECO:0000259" key="1">
    <source>
        <dbReference type="Pfam" id="PF07883"/>
    </source>
</evidence>
<protein>
    <submittedName>
        <fullName evidence="2">Cupin 2 conserved barrel</fullName>
    </submittedName>
</protein>
<dbReference type="RefSeq" id="WP_246317746.1">
    <property type="nucleotide sequence ID" value="NZ_CAADHO010000002.1"/>
</dbReference>
<dbReference type="AlphaFoldDB" id="A0A4U8YRZ1"/>
<gene>
    <name evidence="2" type="ORF">MSL71_16870</name>
</gene>
<sequence length="131" mass="14170">MEMEKELFAAMANGSVTYKGEEAPKQTGPWNPHPLFKGVYLKSLVSGEGTDGALSAHMVRIDPGCTLESHVHGEEWELHEVLGGEGSLEFDGKHHPYHMGRLAVIPKGEAHGVKAGDKGLLLRATFFPALP</sequence>
<dbReference type="Pfam" id="PF07883">
    <property type="entry name" value="Cupin_2"/>
    <property type="match status" value="1"/>
</dbReference>
<feature type="domain" description="Cupin type-2" evidence="1">
    <location>
        <begin position="58"/>
        <end position="115"/>
    </location>
</feature>
<reference evidence="2 3" key="1">
    <citation type="submission" date="2019-03" db="EMBL/GenBank/DDBJ databases">
        <authorList>
            <person name="Nijsse B."/>
        </authorList>
    </citation>
    <scope>NUCLEOTIDE SEQUENCE [LARGE SCALE GENOMIC DNA]</scope>
    <source>
        <strain evidence="2">Desulfoluna butyratoxydans MSL71</strain>
    </source>
</reference>
<proteinExistence type="predicted"/>
<accession>A0A4U8YRZ1</accession>
<dbReference type="InterPro" id="IPR014710">
    <property type="entry name" value="RmlC-like_jellyroll"/>
</dbReference>
<keyword evidence="3" id="KW-1185">Reference proteome</keyword>
<dbReference type="SUPFAM" id="SSF51182">
    <property type="entry name" value="RmlC-like cupins"/>
    <property type="match status" value="1"/>
</dbReference>
<organism evidence="2 3">
    <name type="scientific">Desulfoluna butyratoxydans</name>
    <dbReference type="NCBI Taxonomy" id="231438"/>
    <lineage>
        <taxon>Bacteria</taxon>
        <taxon>Pseudomonadati</taxon>
        <taxon>Thermodesulfobacteriota</taxon>
        <taxon>Desulfobacteria</taxon>
        <taxon>Desulfobacterales</taxon>
        <taxon>Desulfolunaceae</taxon>
        <taxon>Desulfoluna</taxon>
    </lineage>
</organism>
<dbReference type="Proteomes" id="UP000507962">
    <property type="component" value="Unassembled WGS sequence"/>
</dbReference>
<dbReference type="InterPro" id="IPR013096">
    <property type="entry name" value="Cupin_2"/>
</dbReference>
<dbReference type="InterPro" id="IPR011051">
    <property type="entry name" value="RmlC_Cupin_sf"/>
</dbReference>
<evidence type="ECO:0000313" key="3">
    <source>
        <dbReference type="Proteomes" id="UP000507962"/>
    </source>
</evidence>
<dbReference type="Gene3D" id="2.60.120.10">
    <property type="entry name" value="Jelly Rolls"/>
    <property type="match status" value="1"/>
</dbReference>
<evidence type="ECO:0000313" key="2">
    <source>
        <dbReference type="EMBL" id="VFQ44043.1"/>
    </source>
</evidence>
<name>A0A4U8YRZ1_9BACT</name>